<accession>U3UBL9</accession>
<name>U3UBL9_9POXV</name>
<keyword evidence="8" id="KW-1015">Disulfide bond</keyword>
<organism evidence="10 11">
    <name type="scientific">Squirrelpox virus</name>
    <dbReference type="NCBI Taxonomy" id="240426"/>
    <lineage>
        <taxon>Viruses</taxon>
        <taxon>Varidnaviria</taxon>
        <taxon>Bamfordvirae</taxon>
        <taxon>Nucleocytoviricota</taxon>
        <taxon>Pokkesviricetes</taxon>
        <taxon>Chitovirales</taxon>
        <taxon>Poxviridae</taxon>
        <taxon>Chordopoxvirinae</taxon>
        <taxon>Sciuripoxvirus</taxon>
        <taxon>Sciuripoxvirus squirrelpox</taxon>
    </lineage>
</organism>
<dbReference type="RefSeq" id="YP_008658527.1">
    <property type="nucleotide sequence ID" value="NC_022563.1"/>
</dbReference>
<proteinExistence type="predicted"/>
<keyword evidence="5" id="KW-0261">Viral envelope protein</keyword>
<keyword evidence="6 9" id="KW-1133">Transmembrane helix</keyword>
<gene>
    <name evidence="10" type="primary">A14L</name>
    <name evidence="10" type="ORF">SQPV_1020</name>
</gene>
<evidence type="ECO:0000256" key="2">
    <source>
        <dbReference type="ARBA" id="ARBA00022553"/>
    </source>
</evidence>
<evidence type="ECO:0000313" key="11">
    <source>
        <dbReference type="Proteomes" id="UP000144311"/>
    </source>
</evidence>
<dbReference type="KEGG" id="vg:18158450"/>
<keyword evidence="4" id="KW-0946">Virion</keyword>
<sequence length="95" mass="10369">MELVRAIRTYYSGLLIAGIALLVAACVFAYVDFSRSKAVEYTWRALSIACFVGACVVMVGLILFVGYGRYCAGSAHESLMRGSRFNSTDIELNAK</sequence>
<keyword evidence="7 9" id="KW-0472">Membrane</keyword>
<dbReference type="InterPro" id="IPR008785">
    <property type="entry name" value="Poxvirus_A14"/>
</dbReference>
<evidence type="ECO:0000256" key="5">
    <source>
        <dbReference type="ARBA" id="ARBA00022879"/>
    </source>
</evidence>
<dbReference type="GO" id="GO:0019031">
    <property type="term" value="C:viral envelope"/>
    <property type="evidence" value="ECO:0007669"/>
    <property type="project" value="UniProtKB-KW"/>
</dbReference>
<evidence type="ECO:0000256" key="8">
    <source>
        <dbReference type="ARBA" id="ARBA00023157"/>
    </source>
</evidence>
<feature type="transmembrane region" description="Helical" evidence="9">
    <location>
        <begin position="12"/>
        <end position="31"/>
    </location>
</feature>
<evidence type="ECO:0000256" key="6">
    <source>
        <dbReference type="ARBA" id="ARBA00022989"/>
    </source>
</evidence>
<evidence type="ECO:0000256" key="7">
    <source>
        <dbReference type="ARBA" id="ARBA00023136"/>
    </source>
</evidence>
<dbReference type="PROSITE" id="PS51257">
    <property type="entry name" value="PROKAR_LIPOPROTEIN"/>
    <property type="match status" value="1"/>
</dbReference>
<reference evidence="10 11" key="2">
    <citation type="submission" date="2013-10" db="EMBL/GenBank/DDBJ databases">
        <title>The genome of epidemic Squirrel Poxvirus reveals novel virulence genes.</title>
        <authorList>
            <person name="Darby A.C."/>
            <person name="McInnes C.J."/>
            <person name="Kjaer K.H."/>
            <person name="Wood A.R."/>
            <person name="Hughes M."/>
            <person name="Martensen P.M."/>
            <person name="Radford A.D."/>
            <person name="Hall N."/>
            <person name="Chantrey J."/>
        </authorList>
    </citation>
    <scope>NUCLEOTIDE SEQUENCE [LARGE SCALE GENOMIC DNA]</scope>
    <source>
        <strain evidence="10">Red squirrel UK</strain>
    </source>
</reference>
<reference evidence="10 11" key="1">
    <citation type="submission" date="2011-10" db="EMBL/GenBank/DDBJ databases">
        <authorList>
            <person name="Darby A."/>
        </authorList>
    </citation>
    <scope>NUCLEOTIDE SEQUENCE [LARGE SCALE GENOMIC DNA]</scope>
    <source>
        <strain evidence="10">Red squirrel UK</strain>
    </source>
</reference>
<evidence type="ECO:0000256" key="4">
    <source>
        <dbReference type="ARBA" id="ARBA00022844"/>
    </source>
</evidence>
<dbReference type="Pfam" id="PF05767">
    <property type="entry name" value="Pox_A14"/>
    <property type="match status" value="1"/>
</dbReference>
<keyword evidence="3 9" id="KW-0812">Transmembrane</keyword>
<comment type="subcellular location">
    <subcellularLocation>
        <location evidence="1">Virion membrane</location>
        <topology evidence="1">Multi-pass membrane protein</topology>
    </subcellularLocation>
</comment>
<keyword evidence="2" id="KW-0597">Phosphoprotein</keyword>
<evidence type="ECO:0000256" key="3">
    <source>
        <dbReference type="ARBA" id="ARBA00022692"/>
    </source>
</evidence>
<dbReference type="OrthoDB" id="22551at10239"/>
<dbReference type="GO" id="GO:0055036">
    <property type="term" value="C:virion membrane"/>
    <property type="evidence" value="ECO:0007669"/>
    <property type="project" value="UniProtKB-SubCell"/>
</dbReference>
<keyword evidence="11" id="KW-1185">Reference proteome</keyword>
<dbReference type="GeneID" id="18158450"/>
<feature type="transmembrane region" description="Helical" evidence="9">
    <location>
        <begin position="43"/>
        <end position="67"/>
    </location>
</feature>
<evidence type="ECO:0000313" key="10">
    <source>
        <dbReference type="EMBL" id="CCD83285.1"/>
    </source>
</evidence>
<protein>
    <submittedName>
        <fullName evidence="10">IMV membrane protein</fullName>
    </submittedName>
</protein>
<evidence type="ECO:0000256" key="1">
    <source>
        <dbReference type="ARBA" id="ARBA00004385"/>
    </source>
</evidence>
<dbReference type="Proteomes" id="UP000144311">
    <property type="component" value="Segment"/>
</dbReference>
<evidence type="ECO:0000256" key="9">
    <source>
        <dbReference type="SAM" id="Phobius"/>
    </source>
</evidence>
<dbReference type="EMBL" id="HE601899">
    <property type="protein sequence ID" value="CCD83285.1"/>
    <property type="molecule type" value="Genomic_DNA"/>
</dbReference>